<keyword evidence="1" id="KW-0472">Membrane</keyword>
<dbReference type="Proteomes" id="UP000587070">
    <property type="component" value="Unassembled WGS sequence"/>
</dbReference>
<keyword evidence="1" id="KW-0812">Transmembrane</keyword>
<dbReference type="RefSeq" id="WP_153116039.1">
    <property type="nucleotide sequence ID" value="NZ_JACIGE010000005.1"/>
</dbReference>
<protein>
    <submittedName>
        <fullName evidence="2">Uncharacterized protein</fullName>
    </submittedName>
</protein>
<evidence type="ECO:0000313" key="2">
    <source>
        <dbReference type="EMBL" id="MBB4247265.1"/>
    </source>
</evidence>
<name>A0A840G5U9_RHOTE</name>
<accession>A0A840G5U9</accession>
<keyword evidence="3" id="KW-1185">Reference proteome</keyword>
<feature type="transmembrane region" description="Helical" evidence="1">
    <location>
        <begin position="37"/>
        <end position="61"/>
    </location>
</feature>
<evidence type="ECO:0000313" key="3">
    <source>
        <dbReference type="Proteomes" id="UP000587070"/>
    </source>
</evidence>
<keyword evidence="1" id="KW-1133">Transmembrane helix</keyword>
<evidence type="ECO:0000256" key="1">
    <source>
        <dbReference type="SAM" id="Phobius"/>
    </source>
</evidence>
<dbReference type="AlphaFoldDB" id="A0A840G5U9"/>
<sequence length="64" mass="6657">MKARWIWLLPAAITIALLARVGHIAAAGGIASGIGAALALIDCAVLSGFAWALTWLARLIFAKE</sequence>
<proteinExistence type="predicted"/>
<dbReference type="EMBL" id="JACIGE010000005">
    <property type="protein sequence ID" value="MBB4247265.1"/>
    <property type="molecule type" value="Genomic_DNA"/>
</dbReference>
<gene>
    <name evidence="2" type="ORF">GGD90_001636</name>
</gene>
<comment type="caution">
    <text evidence="2">The sequence shown here is derived from an EMBL/GenBank/DDBJ whole genome shotgun (WGS) entry which is preliminary data.</text>
</comment>
<organism evidence="2 3">
    <name type="scientific">Rhodocyclus tenuis</name>
    <name type="common">Rhodospirillum tenue</name>
    <dbReference type="NCBI Taxonomy" id="1066"/>
    <lineage>
        <taxon>Bacteria</taxon>
        <taxon>Pseudomonadati</taxon>
        <taxon>Pseudomonadota</taxon>
        <taxon>Betaproteobacteria</taxon>
        <taxon>Rhodocyclales</taxon>
        <taxon>Rhodocyclaceae</taxon>
        <taxon>Rhodocyclus</taxon>
    </lineage>
</organism>
<reference evidence="2 3" key="1">
    <citation type="submission" date="2020-08" db="EMBL/GenBank/DDBJ databases">
        <title>Genome sequencing of Purple Non-Sulfur Bacteria from various extreme environments.</title>
        <authorList>
            <person name="Mayer M."/>
        </authorList>
    </citation>
    <scope>NUCLEOTIDE SEQUENCE [LARGE SCALE GENOMIC DNA]</scope>
    <source>
        <strain evidence="2 3">2761</strain>
    </source>
</reference>